<proteinExistence type="predicted"/>
<evidence type="ECO:0000256" key="1">
    <source>
        <dbReference type="SAM" id="SignalP"/>
    </source>
</evidence>
<sequence length="371" mass="43102">MWSLATLLALPLALATSYEDHVNILNLNAEENAVVVEAWTGFIKDSGTMKMLLEGLQLTKTHKYGMLDSKFGLEDVYVDPDVVEEVMNFGVDVVQSLEDDKTLARLFRQARGIFRHEEFLVEVVLLSMASRVITKICELMATILHSLNHSKPHVSFTLAKLTFSIADLLGGARHLNYLGLSRQNVKDVRNLMQFIDNHYFNFGVYDRIPESNIYQRNKHAWDHMINCTRDLVVHLDDGRYLEGLMKNLSRFLSITDPYMLEKLMEKIYYVEPVEWNLDTKELTQKDWKNWTGWVKKLSYTMVRTDSALLEKFLEIIYYIPQALVKQSTLYPFSRSEIKSLYKCLNSVAVKIMLLLQNTVRDPLSLHFLREF</sequence>
<organism evidence="2">
    <name type="scientific">Timema poppense</name>
    <name type="common">Walking stick</name>
    <dbReference type="NCBI Taxonomy" id="170557"/>
    <lineage>
        <taxon>Eukaryota</taxon>
        <taxon>Metazoa</taxon>
        <taxon>Ecdysozoa</taxon>
        <taxon>Arthropoda</taxon>
        <taxon>Hexapoda</taxon>
        <taxon>Insecta</taxon>
        <taxon>Pterygota</taxon>
        <taxon>Neoptera</taxon>
        <taxon>Polyneoptera</taxon>
        <taxon>Phasmatodea</taxon>
        <taxon>Timematodea</taxon>
        <taxon>Timematoidea</taxon>
        <taxon>Timematidae</taxon>
        <taxon>Timema</taxon>
    </lineage>
</organism>
<name>A0A7R9DJW6_TIMPO</name>
<feature type="chain" id="PRO_5031513621" evidence="1">
    <location>
        <begin position="16"/>
        <end position="371"/>
    </location>
</feature>
<evidence type="ECO:0000313" key="2">
    <source>
        <dbReference type="EMBL" id="CAD7414672.1"/>
    </source>
</evidence>
<keyword evidence="1" id="KW-0732">Signal</keyword>
<gene>
    <name evidence="2" type="ORF">TPSB3V08_LOCUS9822</name>
</gene>
<protein>
    <submittedName>
        <fullName evidence="2">Uncharacterized protein</fullName>
    </submittedName>
</protein>
<dbReference type="AlphaFoldDB" id="A0A7R9DJW6"/>
<reference evidence="2" key="1">
    <citation type="submission" date="2020-11" db="EMBL/GenBank/DDBJ databases">
        <authorList>
            <person name="Tran Van P."/>
        </authorList>
    </citation>
    <scope>NUCLEOTIDE SEQUENCE</scope>
</reference>
<feature type="signal peptide" evidence="1">
    <location>
        <begin position="1"/>
        <end position="15"/>
    </location>
</feature>
<dbReference type="EMBL" id="OD008161">
    <property type="protein sequence ID" value="CAD7414672.1"/>
    <property type="molecule type" value="Genomic_DNA"/>
</dbReference>
<accession>A0A7R9DJW6</accession>